<feature type="transmembrane region" description="Helical" evidence="1">
    <location>
        <begin position="6"/>
        <end position="24"/>
    </location>
</feature>
<protein>
    <submittedName>
        <fullName evidence="2">Uncharacterized protein</fullName>
    </submittedName>
</protein>
<accession>A0A5Q2N430</accession>
<evidence type="ECO:0000313" key="3">
    <source>
        <dbReference type="Proteomes" id="UP000366051"/>
    </source>
</evidence>
<reference evidence="3" key="1">
    <citation type="submission" date="2019-11" db="EMBL/GenBank/DDBJ databases">
        <title>Genome sequence of Heliorestis convoluta strain HH, an alkaliphilic and minimalistic phototrophic bacterium from a soda lake in Egypt.</title>
        <authorList>
            <person name="Dewey E.D."/>
            <person name="Stokes L.M."/>
            <person name="Burchell B.M."/>
            <person name="Shaffer K.N."/>
            <person name="Huntington A.M."/>
            <person name="Baker J.M."/>
            <person name="Nadendla S."/>
            <person name="Giglio M.G."/>
            <person name="Touchman J.W."/>
            <person name="Blankenship R.E."/>
            <person name="Madigan M.T."/>
            <person name="Sattley W.M."/>
        </authorList>
    </citation>
    <scope>NUCLEOTIDE SEQUENCE [LARGE SCALE GENOMIC DNA]</scope>
    <source>
        <strain evidence="3">HH</strain>
    </source>
</reference>
<evidence type="ECO:0000256" key="1">
    <source>
        <dbReference type="SAM" id="Phobius"/>
    </source>
</evidence>
<keyword evidence="3" id="KW-1185">Reference proteome</keyword>
<proteinExistence type="predicted"/>
<keyword evidence="1" id="KW-0812">Transmembrane</keyword>
<evidence type="ECO:0000313" key="2">
    <source>
        <dbReference type="EMBL" id="QGG48356.1"/>
    </source>
</evidence>
<keyword evidence="1" id="KW-1133">Transmembrane helix</keyword>
<dbReference type="AlphaFoldDB" id="A0A5Q2N430"/>
<dbReference type="KEGG" id="hcv:FTV88_2258"/>
<sequence>MLKKFFLFSYCKIGLCICEAFSMLMTMNRQERSLAWEITKQ</sequence>
<organism evidence="2 3">
    <name type="scientific">Heliorestis convoluta</name>
    <dbReference type="NCBI Taxonomy" id="356322"/>
    <lineage>
        <taxon>Bacteria</taxon>
        <taxon>Bacillati</taxon>
        <taxon>Bacillota</taxon>
        <taxon>Clostridia</taxon>
        <taxon>Eubacteriales</taxon>
        <taxon>Heliobacteriaceae</taxon>
        <taxon>Heliorestis</taxon>
    </lineage>
</organism>
<name>A0A5Q2N430_9FIRM</name>
<dbReference type="EMBL" id="CP045875">
    <property type="protein sequence ID" value="QGG48356.1"/>
    <property type="molecule type" value="Genomic_DNA"/>
</dbReference>
<gene>
    <name evidence="2" type="ORF">FTV88_2258</name>
</gene>
<keyword evidence="1" id="KW-0472">Membrane</keyword>
<dbReference type="Proteomes" id="UP000366051">
    <property type="component" value="Chromosome"/>
</dbReference>